<organism evidence="2 3">
    <name type="scientific">Vanrija pseudolonga</name>
    <dbReference type="NCBI Taxonomy" id="143232"/>
    <lineage>
        <taxon>Eukaryota</taxon>
        <taxon>Fungi</taxon>
        <taxon>Dikarya</taxon>
        <taxon>Basidiomycota</taxon>
        <taxon>Agaricomycotina</taxon>
        <taxon>Tremellomycetes</taxon>
        <taxon>Trichosporonales</taxon>
        <taxon>Trichosporonaceae</taxon>
        <taxon>Vanrija</taxon>
    </lineage>
</organism>
<accession>A0AAF0Y4A1</accession>
<evidence type="ECO:0000313" key="2">
    <source>
        <dbReference type="EMBL" id="WOO76418.1"/>
    </source>
</evidence>
<dbReference type="RefSeq" id="XP_062622450.1">
    <property type="nucleotide sequence ID" value="XM_062766466.1"/>
</dbReference>
<dbReference type="GeneID" id="87803301"/>
<dbReference type="Proteomes" id="UP000827549">
    <property type="component" value="Chromosome 1"/>
</dbReference>
<proteinExistence type="predicted"/>
<dbReference type="EMBL" id="CP086714">
    <property type="protein sequence ID" value="WOO76418.1"/>
    <property type="molecule type" value="Genomic_DNA"/>
</dbReference>
<feature type="compositionally biased region" description="Low complexity" evidence="1">
    <location>
        <begin position="1"/>
        <end position="28"/>
    </location>
</feature>
<feature type="region of interest" description="Disordered" evidence="1">
    <location>
        <begin position="129"/>
        <end position="149"/>
    </location>
</feature>
<name>A0AAF0Y4A1_9TREE</name>
<feature type="compositionally biased region" description="Basic and acidic residues" evidence="1">
    <location>
        <begin position="46"/>
        <end position="55"/>
    </location>
</feature>
<feature type="region of interest" description="Disordered" evidence="1">
    <location>
        <begin position="1"/>
        <end position="62"/>
    </location>
</feature>
<evidence type="ECO:0000256" key="1">
    <source>
        <dbReference type="SAM" id="MobiDB-lite"/>
    </source>
</evidence>
<protein>
    <submittedName>
        <fullName evidence="2">Uncharacterized protein</fullName>
    </submittedName>
</protein>
<gene>
    <name evidence="2" type="ORF">LOC62_01G000039</name>
</gene>
<keyword evidence="3" id="KW-1185">Reference proteome</keyword>
<dbReference type="AlphaFoldDB" id="A0AAF0Y4A1"/>
<sequence>MSALAPTSSDSKAAPPTSSATTTPLSSPEDVLPDYTKRRPLPAYTEPERPAHERTPSGAAKRAVSWVGNGLGKLVGFYFRGGYPLHVPGTDPVEVRPKGHGVEVARARIREREEMDRAAALAAHERALHESELAGEAPPSAPAPHTAAP</sequence>
<reference evidence="2" key="1">
    <citation type="submission" date="2023-10" db="EMBL/GenBank/DDBJ databases">
        <authorList>
            <person name="Noh H."/>
        </authorList>
    </citation>
    <scope>NUCLEOTIDE SEQUENCE</scope>
    <source>
        <strain evidence="2">DUCC4014</strain>
    </source>
</reference>
<evidence type="ECO:0000313" key="3">
    <source>
        <dbReference type="Proteomes" id="UP000827549"/>
    </source>
</evidence>